<feature type="region of interest" description="Disordered" evidence="1">
    <location>
        <begin position="72"/>
        <end position="130"/>
    </location>
</feature>
<accession>A0A2N5S3J0</accession>
<evidence type="ECO:0000313" key="3">
    <source>
        <dbReference type="Proteomes" id="UP000235392"/>
    </source>
</evidence>
<name>A0A2N5S3J0_9BASI</name>
<sequence length="149" mass="16159">MVSHPVSQANWEVNQRAHDADKAQSIFNAQTVILKQTGSGHSAQAVHRSVWQCGQSEWKSPGLIADRVLTGNGAAAPEFPPCQSGTLPSVFEDDDDSGPSASVAKPQSPRFQGRQDKRKQQANGARLASGHFVYDLERLDDNHQRKAGT</sequence>
<evidence type="ECO:0000256" key="1">
    <source>
        <dbReference type="SAM" id="MobiDB-lite"/>
    </source>
</evidence>
<protein>
    <submittedName>
        <fullName evidence="2">Uncharacterized protein</fullName>
    </submittedName>
</protein>
<comment type="caution">
    <text evidence="2">The sequence shown here is derived from an EMBL/GenBank/DDBJ whole genome shotgun (WGS) entry which is preliminary data.</text>
</comment>
<dbReference type="Proteomes" id="UP000235392">
    <property type="component" value="Unassembled WGS sequence"/>
</dbReference>
<reference evidence="2 3" key="1">
    <citation type="submission" date="2017-11" db="EMBL/GenBank/DDBJ databases">
        <title>De novo assembly and phasing of dikaryotic genomes from two isolates of Puccinia coronata f. sp. avenae, the causal agent of oat crown rust.</title>
        <authorList>
            <person name="Miller M.E."/>
            <person name="Zhang Y."/>
            <person name="Omidvar V."/>
            <person name="Sperschneider J."/>
            <person name="Schwessinger B."/>
            <person name="Raley C."/>
            <person name="Palmer J.M."/>
            <person name="Garnica D."/>
            <person name="Upadhyaya N."/>
            <person name="Rathjen J."/>
            <person name="Taylor J.M."/>
            <person name="Park R.F."/>
            <person name="Dodds P.N."/>
            <person name="Hirsch C.D."/>
            <person name="Kianian S.F."/>
            <person name="Figueroa M."/>
        </authorList>
    </citation>
    <scope>NUCLEOTIDE SEQUENCE [LARGE SCALE GENOMIC DNA]</scope>
    <source>
        <strain evidence="2">12SD80</strain>
    </source>
</reference>
<proteinExistence type="predicted"/>
<gene>
    <name evidence="2" type="ORF">PCASD_24378</name>
</gene>
<dbReference type="EMBL" id="PGCI01001104">
    <property type="protein sequence ID" value="PLW07810.1"/>
    <property type="molecule type" value="Genomic_DNA"/>
</dbReference>
<dbReference type="AlphaFoldDB" id="A0A2N5S3J0"/>
<organism evidence="2 3">
    <name type="scientific">Puccinia coronata f. sp. avenae</name>
    <dbReference type="NCBI Taxonomy" id="200324"/>
    <lineage>
        <taxon>Eukaryota</taxon>
        <taxon>Fungi</taxon>
        <taxon>Dikarya</taxon>
        <taxon>Basidiomycota</taxon>
        <taxon>Pucciniomycotina</taxon>
        <taxon>Pucciniomycetes</taxon>
        <taxon>Pucciniales</taxon>
        <taxon>Pucciniaceae</taxon>
        <taxon>Puccinia</taxon>
    </lineage>
</organism>
<evidence type="ECO:0000313" key="2">
    <source>
        <dbReference type="EMBL" id="PLW07810.1"/>
    </source>
</evidence>